<reference evidence="3 4" key="1">
    <citation type="submission" date="2024-06" db="EMBL/GenBank/DDBJ databases">
        <title>Thioclava kandeliae sp. nov. from a rhizosphere soil sample of Kandelia candel in a mangrove.</title>
        <authorList>
            <person name="Mu T."/>
        </authorList>
    </citation>
    <scope>NUCLEOTIDE SEQUENCE [LARGE SCALE GENOMIC DNA]</scope>
    <source>
        <strain evidence="3 4">CPCC 100088</strain>
    </source>
</reference>
<evidence type="ECO:0000256" key="1">
    <source>
        <dbReference type="SAM" id="Coils"/>
    </source>
</evidence>
<keyword evidence="4" id="KW-1185">Reference proteome</keyword>
<protein>
    <recommendedName>
        <fullName evidence="5">DUF3618 domain-containing protein</fullName>
    </recommendedName>
</protein>
<sequence>MSEKTTLKEIESRLNQDKADLAGTLADLTGRVAPGLLADHVSDFIRENATPYAKRAEATIRENPVAFALAGAGLAWFLLGRKNGTEDSKTEEAVQTADTVAEDWSDEIDRLRASATLCLRELENEAADDKQSGRDFVKERAETISKFSGDVRAKLSKDLDELSAETRKRVIEARERAYAAKLKAQEYGTRAATETRQFVADHPVVIAVLGLAVGAAVIAALPKDRLRNSAAGPYIDRAKEEALSFYREEKKRAEELAARLKKEAYDAARDVARAAEKEGSDLGDRLAEEFSKEASASVKNLRSHLHANGVAH</sequence>
<organism evidence="3 4">
    <name type="scientific">Thioclava kandeliae</name>
    <dbReference type="NCBI Taxonomy" id="3070818"/>
    <lineage>
        <taxon>Bacteria</taxon>
        <taxon>Pseudomonadati</taxon>
        <taxon>Pseudomonadota</taxon>
        <taxon>Alphaproteobacteria</taxon>
        <taxon>Rhodobacterales</taxon>
        <taxon>Paracoccaceae</taxon>
        <taxon>Thioclava</taxon>
    </lineage>
</organism>
<dbReference type="EMBL" id="JAYWLC010000006">
    <property type="protein sequence ID" value="MER5172130.1"/>
    <property type="molecule type" value="Genomic_DNA"/>
</dbReference>
<keyword evidence="2" id="KW-1133">Transmembrane helix</keyword>
<proteinExistence type="predicted"/>
<gene>
    <name evidence="3" type="ORF">VSX56_10110</name>
</gene>
<evidence type="ECO:0000256" key="2">
    <source>
        <dbReference type="SAM" id="Phobius"/>
    </source>
</evidence>
<dbReference type="Proteomes" id="UP001438953">
    <property type="component" value="Unassembled WGS sequence"/>
</dbReference>
<dbReference type="RefSeq" id="WP_350936808.1">
    <property type="nucleotide sequence ID" value="NZ_JAYWLC010000006.1"/>
</dbReference>
<accession>A0ABV1SHB4</accession>
<evidence type="ECO:0000313" key="4">
    <source>
        <dbReference type="Proteomes" id="UP001438953"/>
    </source>
</evidence>
<keyword evidence="2" id="KW-0472">Membrane</keyword>
<comment type="caution">
    <text evidence="3">The sequence shown here is derived from an EMBL/GenBank/DDBJ whole genome shotgun (WGS) entry which is preliminary data.</text>
</comment>
<feature type="transmembrane region" description="Helical" evidence="2">
    <location>
        <begin position="204"/>
        <end position="221"/>
    </location>
</feature>
<feature type="coiled-coil region" evidence="1">
    <location>
        <begin position="243"/>
        <end position="270"/>
    </location>
</feature>
<name>A0ABV1SHB4_9RHOB</name>
<keyword evidence="2" id="KW-0812">Transmembrane</keyword>
<evidence type="ECO:0008006" key="5">
    <source>
        <dbReference type="Google" id="ProtNLM"/>
    </source>
</evidence>
<keyword evidence="1" id="KW-0175">Coiled coil</keyword>
<evidence type="ECO:0000313" key="3">
    <source>
        <dbReference type="EMBL" id="MER5172130.1"/>
    </source>
</evidence>